<dbReference type="Proteomes" id="UP000619376">
    <property type="component" value="Unassembled WGS sequence"/>
</dbReference>
<dbReference type="EMBL" id="BNAJ01000004">
    <property type="protein sequence ID" value="GHF43766.1"/>
    <property type="molecule type" value="Genomic_DNA"/>
</dbReference>
<dbReference type="RefSeq" id="WP_184111118.1">
    <property type="nucleotide sequence ID" value="NZ_BNAJ01000004.1"/>
</dbReference>
<dbReference type="EMBL" id="JACHFK010000004">
    <property type="protein sequence ID" value="MBB5376474.1"/>
    <property type="molecule type" value="Genomic_DNA"/>
</dbReference>
<gene>
    <name evidence="1" type="ORF">GCM10017781_20270</name>
    <name evidence="2" type="ORF">HNQ07_001938</name>
</gene>
<keyword evidence="4" id="KW-1185">Reference proteome</keyword>
<reference evidence="1" key="1">
    <citation type="journal article" date="2014" name="Int. J. Syst. Evol. Microbiol.">
        <title>Complete genome of a new Firmicutes species belonging to the dominant human colonic microbiota ('Ruminococcus bicirculans') reveals two chromosomes and a selective capacity to utilize plant glucans.</title>
        <authorList>
            <consortium name="NISC Comparative Sequencing Program"/>
            <person name="Wegmann U."/>
            <person name="Louis P."/>
            <person name="Goesmann A."/>
            <person name="Henrissat B."/>
            <person name="Duncan S.H."/>
            <person name="Flint H.J."/>
        </authorList>
    </citation>
    <scope>NUCLEOTIDE SEQUENCE</scope>
    <source>
        <strain evidence="1">CGMCC 1.18437</strain>
    </source>
</reference>
<sequence length="81" mass="8572">MREFNAVVAHFGGAALTGRLQALEGGRGLMRIALDPVGGDAALQEGAEGVLEMHDGARFRVSVQEKLADAGEWRVKLIGRA</sequence>
<reference evidence="4" key="2">
    <citation type="journal article" date="2019" name="Int. J. Syst. Evol. Microbiol.">
        <title>The Global Catalogue of Microorganisms (GCM) 10K type strain sequencing project: providing services to taxonomists for standard genome sequencing and annotation.</title>
        <authorList>
            <consortium name="The Broad Institute Genomics Platform"/>
            <consortium name="The Broad Institute Genome Sequencing Center for Infectious Disease"/>
            <person name="Wu L."/>
            <person name="Ma J."/>
        </authorList>
    </citation>
    <scope>NUCLEOTIDE SEQUENCE [LARGE SCALE GENOMIC DNA]</scope>
    <source>
        <strain evidence="4">CGMCC 1.18437</strain>
    </source>
</reference>
<name>A0A7W8NN37_9DEIO</name>
<organism evidence="2 3">
    <name type="scientific">Deinococcus metalli</name>
    <dbReference type="NCBI Taxonomy" id="1141878"/>
    <lineage>
        <taxon>Bacteria</taxon>
        <taxon>Thermotogati</taxon>
        <taxon>Deinococcota</taxon>
        <taxon>Deinococci</taxon>
        <taxon>Deinococcales</taxon>
        <taxon>Deinococcaceae</taxon>
        <taxon>Deinococcus</taxon>
    </lineage>
</organism>
<evidence type="ECO:0000313" key="3">
    <source>
        <dbReference type="Proteomes" id="UP000539473"/>
    </source>
</evidence>
<dbReference type="AlphaFoldDB" id="A0A7W8NN37"/>
<comment type="caution">
    <text evidence="2">The sequence shown here is derived from an EMBL/GenBank/DDBJ whole genome shotgun (WGS) entry which is preliminary data.</text>
</comment>
<proteinExistence type="predicted"/>
<evidence type="ECO:0000313" key="4">
    <source>
        <dbReference type="Proteomes" id="UP000619376"/>
    </source>
</evidence>
<reference evidence="1" key="4">
    <citation type="submission" date="2024-05" db="EMBL/GenBank/DDBJ databases">
        <authorList>
            <person name="Sun Q."/>
            <person name="Zhou Y."/>
        </authorList>
    </citation>
    <scope>NUCLEOTIDE SEQUENCE</scope>
    <source>
        <strain evidence="1">CGMCC 1.18437</strain>
    </source>
</reference>
<dbReference type="Proteomes" id="UP000539473">
    <property type="component" value="Unassembled WGS sequence"/>
</dbReference>
<protein>
    <submittedName>
        <fullName evidence="2">Uncharacterized protein</fullName>
    </submittedName>
</protein>
<evidence type="ECO:0000313" key="2">
    <source>
        <dbReference type="EMBL" id="MBB5376474.1"/>
    </source>
</evidence>
<accession>A0A7W8NN37</accession>
<evidence type="ECO:0000313" key="1">
    <source>
        <dbReference type="EMBL" id="GHF43766.1"/>
    </source>
</evidence>
<reference evidence="2 3" key="3">
    <citation type="submission" date="2020-08" db="EMBL/GenBank/DDBJ databases">
        <title>Genomic Encyclopedia of Type Strains, Phase IV (KMG-IV): sequencing the most valuable type-strain genomes for metagenomic binning, comparative biology and taxonomic classification.</title>
        <authorList>
            <person name="Goeker M."/>
        </authorList>
    </citation>
    <scope>NUCLEOTIDE SEQUENCE [LARGE SCALE GENOMIC DNA]</scope>
    <source>
        <strain evidence="2 3">DSM 27521</strain>
    </source>
</reference>